<keyword evidence="17" id="KW-1185">Reference proteome</keyword>
<evidence type="ECO:0000256" key="14">
    <source>
        <dbReference type="SAM" id="Phobius"/>
    </source>
</evidence>
<dbReference type="GO" id="GO:0080090">
    <property type="term" value="P:regulation of primary metabolic process"/>
    <property type="evidence" value="ECO:0007669"/>
    <property type="project" value="UniProtKB-ARBA"/>
</dbReference>
<dbReference type="InterPro" id="IPR011009">
    <property type="entry name" value="Kinase-like_dom_sf"/>
</dbReference>
<evidence type="ECO:0000256" key="13">
    <source>
        <dbReference type="SAM" id="MobiDB-lite"/>
    </source>
</evidence>
<accession>A0A7D6DV81</accession>
<evidence type="ECO:0000256" key="11">
    <source>
        <dbReference type="ARBA" id="ARBA00023136"/>
    </source>
</evidence>
<keyword evidence="4 16" id="KW-0723">Serine/threonine-protein kinase</keyword>
<reference evidence="17" key="3">
    <citation type="submission" date="2023-07" db="EMBL/GenBank/DDBJ databases">
        <title>Description of Mycobacterium gordonae subsp. intergordonae subsp.nov. and Mycobacterium gordonae subsp. gordonae subsp. nov.</title>
        <authorList>
            <person name="Huang H."/>
        </authorList>
    </citation>
    <scope>NUCLEOTIDE SEQUENCE [LARGE SCALE GENOMIC DNA]</scope>
    <source>
        <strain evidence="17">24</strain>
    </source>
</reference>
<feature type="compositionally biased region" description="Pro residues" evidence="13">
    <location>
        <begin position="295"/>
        <end position="312"/>
    </location>
</feature>
<protein>
    <recommendedName>
        <fullName evidence="2">non-specific serine/threonine protein kinase</fullName>
        <ecNumber evidence="2">2.7.11.1</ecNumber>
    </recommendedName>
</protein>
<evidence type="ECO:0000256" key="8">
    <source>
        <dbReference type="ARBA" id="ARBA00022777"/>
    </source>
</evidence>
<dbReference type="CDD" id="cd14014">
    <property type="entry name" value="STKc_PknB_like"/>
    <property type="match status" value="1"/>
</dbReference>
<feature type="compositionally biased region" description="Low complexity" evidence="13">
    <location>
        <begin position="404"/>
        <end position="414"/>
    </location>
</feature>
<evidence type="ECO:0000256" key="1">
    <source>
        <dbReference type="ARBA" id="ARBA00004162"/>
    </source>
</evidence>
<dbReference type="PANTHER" id="PTHR43289:SF6">
    <property type="entry name" value="SERINE_THREONINE-PROTEIN KINASE NEKL-3"/>
    <property type="match status" value="1"/>
</dbReference>
<dbReference type="PROSITE" id="PS50011">
    <property type="entry name" value="PROTEIN_KINASE_DOM"/>
    <property type="match status" value="1"/>
</dbReference>
<dbReference type="Gene3D" id="1.10.510.10">
    <property type="entry name" value="Transferase(Phosphotransferase) domain 1"/>
    <property type="match status" value="1"/>
</dbReference>
<dbReference type="PROSITE" id="PS00108">
    <property type="entry name" value="PROTEIN_KINASE_ST"/>
    <property type="match status" value="1"/>
</dbReference>
<dbReference type="Gene3D" id="3.30.200.20">
    <property type="entry name" value="Phosphorylase Kinase, domain 1"/>
    <property type="match status" value="1"/>
</dbReference>
<evidence type="ECO:0000256" key="9">
    <source>
        <dbReference type="ARBA" id="ARBA00022840"/>
    </source>
</evidence>
<evidence type="ECO:0000256" key="10">
    <source>
        <dbReference type="ARBA" id="ARBA00022989"/>
    </source>
</evidence>
<reference evidence="17" key="1">
    <citation type="submission" date="2020-07" db="EMBL/GenBank/DDBJ databases">
        <title>Description of Mycobacterium gordonae subsp. intergordonae subsp.nov. and Mycobacterium gordonae subsp. gordonae subsp. nov.</title>
        <authorList>
            <person name="Yu X."/>
        </authorList>
    </citation>
    <scope>NUCLEOTIDE SEQUENCE [LARGE SCALE GENOMIC DNA]</scope>
    <source>
        <strain evidence="17">24</strain>
    </source>
</reference>
<keyword evidence="8 16" id="KW-0418">Kinase</keyword>
<feature type="region of interest" description="Disordered" evidence="13">
    <location>
        <begin position="278"/>
        <end position="321"/>
    </location>
</feature>
<evidence type="ECO:0000256" key="6">
    <source>
        <dbReference type="ARBA" id="ARBA00022692"/>
    </source>
</evidence>
<reference evidence="16 17" key="2">
    <citation type="submission" date="2020-07" db="EMBL/GenBank/DDBJ databases">
        <authorList>
            <person name="Yu X."/>
        </authorList>
    </citation>
    <scope>NUCLEOTIDE SEQUENCE [LARGE SCALE GENOMIC DNA]</scope>
    <source>
        <strain evidence="17">24</strain>
    </source>
</reference>
<sequence>MSAADQRVGTTFGKYTITGVLGKGGMGEVYEAHDNQIGRSVALKIIKSQYAHDRKFRTRFERESHAAATLQEPHVIPIHGFGEIDGSLFIDMRLVRGKDLEGLLARGPLDPPRAVAIINQIAAALDAAHGEGLVHRDVKPQNVLVTPADFAYLVDFGIAEVVGENTRLTATDMRVGSWAYMAPERFAGTEITPAADVYSLACVLYEALTGQLPFPSNTQGGLIAAHMSTPPPRPSQTNPRVPPALDDVIARGMAKEPDDRYGSAGALGRAAERALRSGVRTVVDPVDDSPTRPVSWPPAPPTQPRPYQPSQPSPQASQPAPYQQVYAQTFPPSGPQPVSPNQVAVQRDRRWVLPAVIGACAVLVLGVIGVVIGLLAKSDPSRGSAASSATVPATIPPYSGEPASTSNSSSTSSSRPANVTPPLVTGPDQSADHRSCDLGYHRNDSTAFGSRSGRGSPQTSCFFAQSVLDSYWTAYGNATNDARTVSAPGSVACPTIPGAECNGPNFVMRCAGDGANPWIRCTGGKDAVVYLW</sequence>
<evidence type="ECO:0000256" key="7">
    <source>
        <dbReference type="ARBA" id="ARBA00022741"/>
    </source>
</evidence>
<dbReference type="GO" id="GO:0005886">
    <property type="term" value="C:plasma membrane"/>
    <property type="evidence" value="ECO:0007669"/>
    <property type="project" value="UniProtKB-SubCell"/>
</dbReference>
<dbReference type="SMART" id="SM00220">
    <property type="entry name" value="S_TKc"/>
    <property type="match status" value="1"/>
</dbReference>
<keyword evidence="5" id="KW-0808">Transferase</keyword>
<dbReference type="SUPFAM" id="SSF56112">
    <property type="entry name" value="Protein kinase-like (PK-like)"/>
    <property type="match status" value="1"/>
</dbReference>
<gene>
    <name evidence="16" type="ORF">H0P51_17490</name>
</gene>
<keyword evidence="10 14" id="KW-1133">Transmembrane helix</keyword>
<feature type="transmembrane region" description="Helical" evidence="14">
    <location>
        <begin position="351"/>
        <end position="376"/>
    </location>
</feature>
<dbReference type="FunFam" id="1.10.510.10:FF:000021">
    <property type="entry name" value="Serine/threonine protein kinase"/>
    <property type="match status" value="1"/>
</dbReference>
<dbReference type="GO" id="GO:0004674">
    <property type="term" value="F:protein serine/threonine kinase activity"/>
    <property type="evidence" value="ECO:0007669"/>
    <property type="project" value="UniProtKB-KW"/>
</dbReference>
<keyword evidence="9 12" id="KW-0067">ATP-binding</keyword>
<dbReference type="Proteomes" id="UP000510682">
    <property type="component" value="Chromosome"/>
</dbReference>
<dbReference type="EMBL" id="CP059165">
    <property type="protein sequence ID" value="QLL05624.1"/>
    <property type="molecule type" value="Genomic_DNA"/>
</dbReference>
<evidence type="ECO:0000256" key="3">
    <source>
        <dbReference type="ARBA" id="ARBA00022475"/>
    </source>
</evidence>
<dbReference type="KEGG" id="mgor:H0P51_17490"/>
<proteinExistence type="predicted"/>
<dbReference type="Pfam" id="PF00069">
    <property type="entry name" value="Pkinase"/>
    <property type="match status" value="1"/>
</dbReference>
<organism evidence="16 17">
    <name type="scientific">Mycobacterium vicinigordonae</name>
    <dbReference type="NCBI Taxonomy" id="1719132"/>
    <lineage>
        <taxon>Bacteria</taxon>
        <taxon>Bacillati</taxon>
        <taxon>Actinomycetota</taxon>
        <taxon>Actinomycetes</taxon>
        <taxon>Mycobacteriales</taxon>
        <taxon>Mycobacteriaceae</taxon>
        <taxon>Mycobacterium</taxon>
    </lineage>
</organism>
<dbReference type="RefSeq" id="WP_180914034.1">
    <property type="nucleotide sequence ID" value="NZ_CP059165.1"/>
</dbReference>
<name>A0A7D6DV81_9MYCO</name>
<dbReference type="InterPro" id="IPR017441">
    <property type="entry name" value="Protein_kinase_ATP_BS"/>
</dbReference>
<feature type="domain" description="Protein kinase" evidence="15">
    <location>
        <begin position="15"/>
        <end position="275"/>
    </location>
</feature>
<dbReference type="EC" id="2.7.11.1" evidence="2"/>
<evidence type="ECO:0000313" key="16">
    <source>
        <dbReference type="EMBL" id="QLL05624.1"/>
    </source>
</evidence>
<evidence type="ECO:0000259" key="15">
    <source>
        <dbReference type="PROSITE" id="PS50011"/>
    </source>
</evidence>
<feature type="region of interest" description="Disordered" evidence="13">
    <location>
        <begin position="379"/>
        <end position="436"/>
    </location>
</feature>
<evidence type="ECO:0000313" key="17">
    <source>
        <dbReference type="Proteomes" id="UP000510682"/>
    </source>
</evidence>
<evidence type="ECO:0000256" key="4">
    <source>
        <dbReference type="ARBA" id="ARBA00022527"/>
    </source>
</evidence>
<keyword evidence="11 14" id="KW-0472">Membrane</keyword>
<dbReference type="GO" id="GO:0005524">
    <property type="term" value="F:ATP binding"/>
    <property type="evidence" value="ECO:0007669"/>
    <property type="project" value="UniProtKB-UniRule"/>
</dbReference>
<feature type="binding site" evidence="12">
    <location>
        <position position="44"/>
    </location>
    <ligand>
        <name>ATP</name>
        <dbReference type="ChEBI" id="CHEBI:30616"/>
    </ligand>
</feature>
<comment type="subcellular location">
    <subcellularLocation>
        <location evidence="1">Cell membrane</location>
        <topology evidence="1">Single-pass membrane protein</topology>
    </subcellularLocation>
</comment>
<dbReference type="PANTHER" id="PTHR43289">
    <property type="entry name" value="MITOGEN-ACTIVATED PROTEIN KINASE KINASE KINASE 20-RELATED"/>
    <property type="match status" value="1"/>
</dbReference>
<evidence type="ECO:0000256" key="5">
    <source>
        <dbReference type="ARBA" id="ARBA00022679"/>
    </source>
</evidence>
<evidence type="ECO:0000256" key="12">
    <source>
        <dbReference type="PROSITE-ProRule" id="PRU10141"/>
    </source>
</evidence>
<dbReference type="AlphaFoldDB" id="A0A7D6DV81"/>
<dbReference type="InterPro" id="IPR008271">
    <property type="entry name" value="Ser/Thr_kinase_AS"/>
</dbReference>
<evidence type="ECO:0000256" key="2">
    <source>
        <dbReference type="ARBA" id="ARBA00012513"/>
    </source>
</evidence>
<keyword evidence="3" id="KW-1003">Cell membrane</keyword>
<dbReference type="PROSITE" id="PS00107">
    <property type="entry name" value="PROTEIN_KINASE_ATP"/>
    <property type="match status" value="1"/>
</dbReference>
<keyword evidence="7 12" id="KW-0547">Nucleotide-binding</keyword>
<dbReference type="InterPro" id="IPR000719">
    <property type="entry name" value="Prot_kinase_dom"/>
</dbReference>
<keyword evidence="6 14" id="KW-0812">Transmembrane</keyword>